<reference evidence="2" key="1">
    <citation type="submission" date="2016-10" db="EMBL/GenBank/DDBJ databases">
        <authorList>
            <person name="Varghese N."/>
            <person name="Submissions S."/>
        </authorList>
    </citation>
    <scope>NUCLEOTIDE SEQUENCE [LARGE SCALE GENOMIC DNA]</scope>
    <source>
        <strain evidence="2">CGMCC 1.11012</strain>
    </source>
</reference>
<organism evidence="1 2">
    <name type="scientific">Paenibacillus typhae</name>
    <dbReference type="NCBI Taxonomy" id="1174501"/>
    <lineage>
        <taxon>Bacteria</taxon>
        <taxon>Bacillati</taxon>
        <taxon>Bacillota</taxon>
        <taxon>Bacilli</taxon>
        <taxon>Bacillales</taxon>
        <taxon>Paenibacillaceae</taxon>
        <taxon>Paenibacillus</taxon>
    </lineage>
</organism>
<dbReference type="STRING" id="1174501.SAMN05216192_11162"/>
<dbReference type="RefSeq" id="WP_090714434.1">
    <property type="nucleotide sequence ID" value="NZ_CBCSKY010000009.1"/>
</dbReference>
<protein>
    <submittedName>
        <fullName evidence="1">Type II restriction enzyme</fullName>
    </submittedName>
</protein>
<sequence length="418" mass="47777">MNRELQQLILDYKSDQESVYHTWFLNNSDRLKAFRTIKTGVNDVIKAIEARFFGNDFKGSPLEDVLAAICEQKQVFEGAAHAFYWKPKLRIPDIYENEENQLAFGRFLKAVLQASDEKQLLTEIVKLDQYHIKGLGPAVANILYFLHPTLFPPFNTAIVNGFNSLLDRKIKLGSWPAYLEMRETLLDINTAYRSSLSKDLGAISGLLFEIGTGRLIVSGNAEAFLQEEEKKREKGRYKRHLEVLNDTNEESEHSEMQLYLARLGRSFGYNVWIAQNDHQRQWQDEPLGRYSLSVFPAMDLPKSIADTIAFIDVLWLNEHNEIVSGFEVEKSTSIYSGILRLHDLSLSVGNATSRLYLICPDKREKEVRAQLLRPSLQQTQCGPISYIRFSDLRNDCNAMCKYGKSVEALDAISNICTC</sequence>
<keyword evidence="2" id="KW-1185">Reference proteome</keyword>
<proteinExistence type="predicted"/>
<dbReference type="EMBL" id="FNDX01000011">
    <property type="protein sequence ID" value="SDJ05587.1"/>
    <property type="molecule type" value="Genomic_DNA"/>
</dbReference>
<dbReference type="AlphaFoldDB" id="A0A1G8QLL5"/>
<evidence type="ECO:0000313" key="2">
    <source>
        <dbReference type="Proteomes" id="UP000199050"/>
    </source>
</evidence>
<dbReference type="OrthoDB" id="6807706at2"/>
<name>A0A1G8QLL5_9BACL</name>
<gene>
    <name evidence="1" type="ORF">SAMN05216192_11162</name>
</gene>
<evidence type="ECO:0000313" key="1">
    <source>
        <dbReference type="EMBL" id="SDJ05587.1"/>
    </source>
</evidence>
<dbReference type="Proteomes" id="UP000199050">
    <property type="component" value="Unassembled WGS sequence"/>
</dbReference>
<accession>A0A1G8QLL5</accession>